<comment type="caution">
    <text evidence="7">The sequence shown here is derived from an EMBL/GenBank/DDBJ whole genome shotgun (WGS) entry which is preliminary data.</text>
</comment>
<sequence>MCLVGTGKGPDMYELAAFLGKEETLRRMHAALEALA</sequence>
<evidence type="ECO:0000256" key="4">
    <source>
        <dbReference type="ARBA" id="ARBA00022917"/>
    </source>
</evidence>
<keyword evidence="5" id="KW-0030">Aminoacyl-tRNA synthetase</keyword>
<keyword evidence="2" id="KW-0547">Nucleotide-binding</keyword>
<evidence type="ECO:0000256" key="3">
    <source>
        <dbReference type="ARBA" id="ARBA00022840"/>
    </source>
</evidence>
<keyword evidence="1" id="KW-0436">Ligase</keyword>
<protein>
    <recommendedName>
        <fullName evidence="6">Aminoacyl-tRNA synthetase class I anticodon-binding domain-containing protein</fullName>
    </recommendedName>
</protein>
<evidence type="ECO:0000313" key="7">
    <source>
        <dbReference type="EMBL" id="EJX03232.1"/>
    </source>
</evidence>
<dbReference type="GO" id="GO:0005524">
    <property type="term" value="F:ATP binding"/>
    <property type="evidence" value="ECO:0007669"/>
    <property type="project" value="UniProtKB-KW"/>
</dbReference>
<dbReference type="InterPro" id="IPR045462">
    <property type="entry name" value="aa-tRNA-synth_I_cd-bd"/>
</dbReference>
<dbReference type="GO" id="GO:0000049">
    <property type="term" value="F:tRNA binding"/>
    <property type="evidence" value="ECO:0007669"/>
    <property type="project" value="InterPro"/>
</dbReference>
<evidence type="ECO:0000256" key="5">
    <source>
        <dbReference type="ARBA" id="ARBA00023146"/>
    </source>
</evidence>
<accession>J9G7L3</accession>
<proteinExistence type="predicted"/>
<evidence type="ECO:0000256" key="1">
    <source>
        <dbReference type="ARBA" id="ARBA00022598"/>
    </source>
</evidence>
<organism evidence="7">
    <name type="scientific">gut metagenome</name>
    <dbReference type="NCBI Taxonomy" id="749906"/>
    <lineage>
        <taxon>unclassified sequences</taxon>
        <taxon>metagenomes</taxon>
        <taxon>organismal metagenomes</taxon>
    </lineage>
</organism>
<feature type="domain" description="Aminoacyl-tRNA synthetase class I anticodon-binding" evidence="6">
    <location>
        <begin position="2"/>
        <end position="32"/>
    </location>
</feature>
<evidence type="ECO:0000256" key="2">
    <source>
        <dbReference type="ARBA" id="ARBA00022741"/>
    </source>
</evidence>
<reference evidence="7" key="1">
    <citation type="journal article" date="2012" name="PLoS ONE">
        <title>Gene sets for utilization of primary and secondary nutrition supplies in the distal gut of endangered iberian lynx.</title>
        <authorList>
            <person name="Alcaide M."/>
            <person name="Messina E."/>
            <person name="Richter M."/>
            <person name="Bargiela R."/>
            <person name="Peplies J."/>
            <person name="Huws S.A."/>
            <person name="Newbold C.J."/>
            <person name="Golyshin P.N."/>
            <person name="Simon M.A."/>
            <person name="Lopez G."/>
            <person name="Yakimov M.M."/>
            <person name="Ferrer M."/>
        </authorList>
    </citation>
    <scope>NUCLEOTIDE SEQUENCE</scope>
</reference>
<name>J9G7L3_9ZZZZ</name>
<dbReference type="GO" id="GO:0006412">
    <property type="term" value="P:translation"/>
    <property type="evidence" value="ECO:0007669"/>
    <property type="project" value="UniProtKB-KW"/>
</dbReference>
<dbReference type="EMBL" id="AMCI01002245">
    <property type="protein sequence ID" value="EJX03232.1"/>
    <property type="molecule type" value="Genomic_DNA"/>
</dbReference>
<dbReference type="AlphaFoldDB" id="J9G7L3"/>
<keyword evidence="4" id="KW-0648">Protein biosynthesis</keyword>
<evidence type="ECO:0000259" key="6">
    <source>
        <dbReference type="Pfam" id="PF19269"/>
    </source>
</evidence>
<gene>
    <name evidence="7" type="ORF">EVA_08653</name>
</gene>
<keyword evidence="3" id="KW-0067">ATP-binding</keyword>
<dbReference type="SUPFAM" id="SSF48163">
    <property type="entry name" value="An anticodon-binding domain of class I aminoacyl-tRNA synthetases"/>
    <property type="match status" value="1"/>
</dbReference>
<dbReference type="Gene3D" id="1.10.10.350">
    <property type="match status" value="1"/>
</dbReference>
<dbReference type="InterPro" id="IPR008925">
    <property type="entry name" value="aa_tRNA-synth_I_cd-bd_sf"/>
</dbReference>
<dbReference type="InterPro" id="IPR020751">
    <property type="entry name" value="aa-tRNA-synth_I_codon-bd_sub2"/>
</dbReference>
<dbReference type="Pfam" id="PF19269">
    <property type="entry name" value="Anticodon_2"/>
    <property type="match status" value="1"/>
</dbReference>
<dbReference type="GO" id="GO:0004812">
    <property type="term" value="F:aminoacyl-tRNA ligase activity"/>
    <property type="evidence" value="ECO:0007669"/>
    <property type="project" value="UniProtKB-KW"/>
</dbReference>